<dbReference type="EMBL" id="JBHRYC010000077">
    <property type="protein sequence ID" value="MFC3638804.1"/>
    <property type="molecule type" value="Genomic_DNA"/>
</dbReference>
<dbReference type="Gene3D" id="3.40.630.30">
    <property type="match status" value="1"/>
</dbReference>
<dbReference type="InterPro" id="IPR016181">
    <property type="entry name" value="Acyl_CoA_acyltransferase"/>
</dbReference>
<evidence type="ECO:0000259" key="2">
    <source>
        <dbReference type="PROSITE" id="PS51186"/>
    </source>
</evidence>
<evidence type="ECO:0000256" key="1">
    <source>
        <dbReference type="SAM" id="MobiDB-lite"/>
    </source>
</evidence>
<gene>
    <name evidence="3" type="ORF">ACFONL_15780</name>
</gene>
<keyword evidence="4" id="KW-1185">Reference proteome</keyword>
<dbReference type="RefSeq" id="WP_194624589.1">
    <property type="nucleotide sequence ID" value="NZ_BNCG01000006.1"/>
</dbReference>
<dbReference type="PROSITE" id="PS51186">
    <property type="entry name" value="GNAT"/>
    <property type="match status" value="1"/>
</dbReference>
<name>A0ABV7UL86_9HYPH</name>
<dbReference type="InterPro" id="IPR000182">
    <property type="entry name" value="GNAT_dom"/>
</dbReference>
<reference evidence="4" key="1">
    <citation type="journal article" date="2019" name="Int. J. Syst. Evol. Microbiol.">
        <title>The Global Catalogue of Microorganisms (GCM) 10K type strain sequencing project: providing services to taxonomists for standard genome sequencing and annotation.</title>
        <authorList>
            <consortium name="The Broad Institute Genomics Platform"/>
            <consortium name="The Broad Institute Genome Sequencing Center for Infectious Disease"/>
            <person name="Wu L."/>
            <person name="Ma J."/>
        </authorList>
    </citation>
    <scope>NUCLEOTIDE SEQUENCE [LARGE SCALE GENOMIC DNA]</scope>
    <source>
        <strain evidence="4">KCTC 42282</strain>
    </source>
</reference>
<feature type="domain" description="N-acetyltransferase" evidence="2">
    <location>
        <begin position="9"/>
        <end position="147"/>
    </location>
</feature>
<dbReference type="Pfam" id="PF00583">
    <property type="entry name" value="Acetyltransf_1"/>
    <property type="match status" value="1"/>
</dbReference>
<dbReference type="SUPFAM" id="SSF55729">
    <property type="entry name" value="Acyl-CoA N-acyltransferases (Nat)"/>
    <property type="match status" value="1"/>
</dbReference>
<protein>
    <submittedName>
        <fullName evidence="3">GNAT family N-acetyltransferase</fullName>
    </submittedName>
</protein>
<sequence>MRENSGFSLKIASSFEDYMKVVAVRSIVYLAGQACPWSEEFDGNDHAATQILGLLDGEPVATARIRWFAGFAKLERLALRPEARGSGHGDDLLRFMIAISQRKGFSCLYLHAQAGLVHFYRAHGFVPHGAPFTFSGYHYVEMKAVLPPRPDELRLDDGPHVLNRPEGDWNRPGVLEISAGRPPAPRQPDKPRA</sequence>
<proteinExistence type="predicted"/>
<feature type="compositionally biased region" description="Basic and acidic residues" evidence="1">
    <location>
        <begin position="156"/>
        <end position="169"/>
    </location>
</feature>
<comment type="caution">
    <text evidence="3">The sequence shown here is derived from an EMBL/GenBank/DDBJ whole genome shotgun (WGS) entry which is preliminary data.</text>
</comment>
<dbReference type="CDD" id="cd04301">
    <property type="entry name" value="NAT_SF"/>
    <property type="match status" value="1"/>
</dbReference>
<evidence type="ECO:0000313" key="3">
    <source>
        <dbReference type="EMBL" id="MFC3638804.1"/>
    </source>
</evidence>
<accession>A0ABV7UL86</accession>
<evidence type="ECO:0000313" key="4">
    <source>
        <dbReference type="Proteomes" id="UP001595704"/>
    </source>
</evidence>
<organism evidence="3 4">
    <name type="scientific">Camelimonas fluminis</name>
    <dbReference type="NCBI Taxonomy" id="1576911"/>
    <lineage>
        <taxon>Bacteria</taxon>
        <taxon>Pseudomonadati</taxon>
        <taxon>Pseudomonadota</taxon>
        <taxon>Alphaproteobacteria</taxon>
        <taxon>Hyphomicrobiales</taxon>
        <taxon>Chelatococcaceae</taxon>
        <taxon>Camelimonas</taxon>
    </lineage>
</organism>
<feature type="region of interest" description="Disordered" evidence="1">
    <location>
        <begin position="156"/>
        <end position="193"/>
    </location>
</feature>
<dbReference type="Proteomes" id="UP001595704">
    <property type="component" value="Unassembled WGS sequence"/>
</dbReference>